<sequence>YGLRSKREYRENLNKFFTKIKEIVCHSCLIVWVLAMPVGKKIKGGFLVPEVSHLGPTLCYDIIEANFYSTKLADFNGLDVLDLHFYFRHSLHHRMPDGIHWDALAHRRISSLLLKQAADAWGIKLYDDLQQVSQHHRDGLAHRHTAPHWFCPQPPPHSELLQRYCGYHNRQDRFTLDGFQVPPPIPVAAQRVFCPHHVHHCRLQNFAYTGVRPFYTPSPHPGLQTLPPARMLLSRQYQPQIRAEHSQMDIQLSAGERFHPHFYCDTHILRRRWRGMMNRRHPYPHHPPRLTSRHAPYEW</sequence>
<evidence type="ECO:0000256" key="1">
    <source>
        <dbReference type="ARBA" id="ARBA00037957"/>
    </source>
</evidence>
<comment type="caution">
    <text evidence="3">The sequence shown here is derived from an EMBL/GenBank/DDBJ whole genome shotgun (WGS) entry which is preliminary data.</text>
</comment>
<dbReference type="SUPFAM" id="SSF52266">
    <property type="entry name" value="SGNH hydrolase"/>
    <property type="match status" value="1"/>
</dbReference>
<dbReference type="PANTHER" id="PTHR14469">
    <property type="entry name" value="SARCOMA ANTIGEN NY-SAR-23"/>
    <property type="match status" value="1"/>
</dbReference>
<feature type="compositionally biased region" description="Basic residues" evidence="2">
    <location>
        <begin position="279"/>
        <end position="292"/>
    </location>
</feature>
<feature type="region of interest" description="Disordered" evidence="2">
    <location>
        <begin position="279"/>
        <end position="299"/>
    </location>
</feature>
<gene>
    <name evidence="3" type="ORF">CRENBAI_013008</name>
</gene>
<evidence type="ECO:0000313" key="4">
    <source>
        <dbReference type="Proteomes" id="UP001311232"/>
    </source>
</evidence>
<organism evidence="3 4">
    <name type="scientific">Crenichthys baileyi</name>
    <name type="common">White River springfish</name>
    <dbReference type="NCBI Taxonomy" id="28760"/>
    <lineage>
        <taxon>Eukaryota</taxon>
        <taxon>Metazoa</taxon>
        <taxon>Chordata</taxon>
        <taxon>Craniata</taxon>
        <taxon>Vertebrata</taxon>
        <taxon>Euteleostomi</taxon>
        <taxon>Actinopterygii</taxon>
        <taxon>Neopterygii</taxon>
        <taxon>Teleostei</taxon>
        <taxon>Neoteleostei</taxon>
        <taxon>Acanthomorphata</taxon>
        <taxon>Ovalentaria</taxon>
        <taxon>Atherinomorphae</taxon>
        <taxon>Cyprinodontiformes</taxon>
        <taxon>Goodeidae</taxon>
        <taxon>Crenichthys</taxon>
    </lineage>
</organism>
<dbReference type="EMBL" id="JAHHUM010002268">
    <property type="protein sequence ID" value="KAK5605448.1"/>
    <property type="molecule type" value="Genomic_DNA"/>
</dbReference>
<feature type="non-terminal residue" evidence="3">
    <location>
        <position position="1"/>
    </location>
</feature>
<evidence type="ECO:0000256" key="2">
    <source>
        <dbReference type="SAM" id="MobiDB-lite"/>
    </source>
</evidence>
<comment type="similarity">
    <text evidence="1">Belongs to the PC-esterase family.</text>
</comment>
<reference evidence="3 4" key="1">
    <citation type="submission" date="2021-06" db="EMBL/GenBank/DDBJ databases">
        <authorList>
            <person name="Palmer J.M."/>
        </authorList>
    </citation>
    <scope>NUCLEOTIDE SEQUENCE [LARGE SCALE GENOMIC DNA]</scope>
    <source>
        <strain evidence="3 4">MEX-2019</strain>
        <tissue evidence="3">Muscle</tissue>
    </source>
</reference>
<keyword evidence="4" id="KW-1185">Reference proteome</keyword>
<evidence type="ECO:0000313" key="3">
    <source>
        <dbReference type="EMBL" id="KAK5605448.1"/>
    </source>
</evidence>
<protein>
    <submittedName>
        <fullName evidence="3">Uncharacterized protein</fullName>
    </submittedName>
</protein>
<dbReference type="PANTHER" id="PTHR14469:SF0">
    <property type="entry name" value="FAMILY WITH SEQUENCE SIMILARITY 113"/>
    <property type="match status" value="1"/>
</dbReference>
<proteinExistence type="inferred from homology"/>
<dbReference type="Proteomes" id="UP001311232">
    <property type="component" value="Unassembled WGS sequence"/>
</dbReference>
<name>A0AAV9R8T4_9TELE</name>
<accession>A0AAV9R8T4</accession>
<dbReference type="AlphaFoldDB" id="A0AAV9R8T4"/>